<dbReference type="Proteomes" id="UP000807504">
    <property type="component" value="Unassembled WGS sequence"/>
</dbReference>
<name>A0A8T0F1K9_ARGBR</name>
<evidence type="ECO:0000256" key="1">
    <source>
        <dbReference type="SAM" id="Phobius"/>
    </source>
</evidence>
<comment type="caution">
    <text evidence="2">The sequence shown here is derived from an EMBL/GenBank/DDBJ whole genome shotgun (WGS) entry which is preliminary data.</text>
</comment>
<keyword evidence="1" id="KW-1133">Transmembrane helix</keyword>
<evidence type="ECO:0000313" key="2">
    <source>
        <dbReference type="EMBL" id="KAF8785036.1"/>
    </source>
</evidence>
<sequence length="52" mass="6082">MTVAKFKLPAFKSTFGSNYKKLGNGRHLFVLFIDLEILWTFMTYFILFLESG</sequence>
<protein>
    <submittedName>
        <fullName evidence="2">Uncharacterized protein</fullName>
    </submittedName>
</protein>
<keyword evidence="1" id="KW-0472">Membrane</keyword>
<keyword evidence="3" id="KW-1185">Reference proteome</keyword>
<keyword evidence="1" id="KW-0812">Transmembrane</keyword>
<proteinExistence type="predicted"/>
<reference evidence="2" key="1">
    <citation type="journal article" date="2020" name="bioRxiv">
        <title>Chromosome-level reference genome of the European wasp spider Argiope bruennichi: a resource for studies on range expansion and evolutionary adaptation.</title>
        <authorList>
            <person name="Sheffer M.M."/>
            <person name="Hoppe A."/>
            <person name="Krehenwinkel H."/>
            <person name="Uhl G."/>
            <person name="Kuss A.W."/>
            <person name="Jensen L."/>
            <person name="Jensen C."/>
            <person name="Gillespie R.G."/>
            <person name="Hoff K.J."/>
            <person name="Prost S."/>
        </authorList>
    </citation>
    <scope>NUCLEOTIDE SEQUENCE</scope>
</reference>
<dbReference type="AlphaFoldDB" id="A0A8T0F1K9"/>
<accession>A0A8T0F1K9</accession>
<gene>
    <name evidence="2" type="ORF">HNY73_010632</name>
</gene>
<organism evidence="2 3">
    <name type="scientific">Argiope bruennichi</name>
    <name type="common">Wasp spider</name>
    <name type="synonym">Aranea bruennichi</name>
    <dbReference type="NCBI Taxonomy" id="94029"/>
    <lineage>
        <taxon>Eukaryota</taxon>
        <taxon>Metazoa</taxon>
        <taxon>Ecdysozoa</taxon>
        <taxon>Arthropoda</taxon>
        <taxon>Chelicerata</taxon>
        <taxon>Arachnida</taxon>
        <taxon>Araneae</taxon>
        <taxon>Araneomorphae</taxon>
        <taxon>Entelegynae</taxon>
        <taxon>Araneoidea</taxon>
        <taxon>Araneidae</taxon>
        <taxon>Argiope</taxon>
    </lineage>
</organism>
<evidence type="ECO:0000313" key="3">
    <source>
        <dbReference type="Proteomes" id="UP000807504"/>
    </source>
</evidence>
<reference evidence="2" key="2">
    <citation type="submission" date="2020-06" db="EMBL/GenBank/DDBJ databases">
        <authorList>
            <person name="Sheffer M."/>
        </authorList>
    </citation>
    <scope>NUCLEOTIDE SEQUENCE</scope>
</reference>
<dbReference type="EMBL" id="JABXBU010000030">
    <property type="protein sequence ID" value="KAF8785036.1"/>
    <property type="molecule type" value="Genomic_DNA"/>
</dbReference>
<feature type="transmembrane region" description="Helical" evidence="1">
    <location>
        <begin position="28"/>
        <end position="49"/>
    </location>
</feature>